<feature type="binding site" evidence="8">
    <location>
        <position position="161"/>
    </location>
    <ligand>
        <name>ATP</name>
        <dbReference type="ChEBI" id="CHEBI:30616"/>
    </ligand>
</feature>
<dbReference type="InterPro" id="IPR010921">
    <property type="entry name" value="Trp_repressor/repl_initiator"/>
</dbReference>
<reference evidence="15 16" key="1">
    <citation type="submission" date="2024-08" db="EMBL/GenBank/DDBJ databases">
        <title>Whole-genome sequencing of halo(alkali)philic microorganisms from hypersaline lakes.</title>
        <authorList>
            <person name="Sorokin D.Y."/>
            <person name="Merkel A.Y."/>
            <person name="Messina E."/>
            <person name="Yakimov M."/>
        </authorList>
    </citation>
    <scope>NUCLEOTIDE SEQUENCE [LARGE SCALE GENOMIC DNA]</scope>
    <source>
        <strain evidence="15 16">Cl-TMA</strain>
    </source>
</reference>
<dbReference type="PANTHER" id="PTHR30050">
    <property type="entry name" value="CHROMOSOMAL REPLICATION INITIATOR PROTEIN DNAA"/>
    <property type="match status" value="1"/>
</dbReference>
<dbReference type="Pfam" id="PF00308">
    <property type="entry name" value="Bac_DnaA"/>
    <property type="match status" value="1"/>
</dbReference>
<evidence type="ECO:0000256" key="11">
    <source>
        <dbReference type="RuleBase" id="RU004227"/>
    </source>
</evidence>
<dbReference type="InterPro" id="IPR024633">
    <property type="entry name" value="DnaA_N_dom"/>
</dbReference>
<evidence type="ECO:0000256" key="4">
    <source>
        <dbReference type="ARBA" id="ARBA00022741"/>
    </source>
</evidence>
<feature type="domain" description="AAA+ ATPase" evidence="13">
    <location>
        <begin position="147"/>
        <end position="360"/>
    </location>
</feature>
<keyword evidence="3 8" id="KW-0235">DNA replication</keyword>
<dbReference type="SUPFAM" id="SSF52540">
    <property type="entry name" value="P-loop containing nucleoside triphosphate hydrolases"/>
    <property type="match status" value="1"/>
</dbReference>
<dbReference type="RefSeq" id="WP_373654039.1">
    <property type="nucleotide sequence ID" value="NZ_JBGUAW010000001.1"/>
</dbReference>
<dbReference type="InterPro" id="IPR018312">
    <property type="entry name" value="Chromosome_initiator_DnaA_CS"/>
</dbReference>
<feature type="compositionally biased region" description="Low complexity" evidence="12">
    <location>
        <begin position="87"/>
        <end position="96"/>
    </location>
</feature>
<dbReference type="Pfam" id="PF11638">
    <property type="entry name" value="DnaA_N"/>
    <property type="match status" value="1"/>
</dbReference>
<dbReference type="Gene3D" id="1.10.8.60">
    <property type="match status" value="1"/>
</dbReference>
<evidence type="ECO:0000256" key="5">
    <source>
        <dbReference type="ARBA" id="ARBA00022840"/>
    </source>
</evidence>
<dbReference type="SUPFAM" id="SSF48295">
    <property type="entry name" value="TrpR-like"/>
    <property type="match status" value="1"/>
</dbReference>
<protein>
    <recommendedName>
        <fullName evidence="8 9">Chromosomal replication initiator protein DnaA</fullName>
    </recommendedName>
</protein>
<dbReference type="CDD" id="cd00009">
    <property type="entry name" value="AAA"/>
    <property type="match status" value="1"/>
</dbReference>
<dbReference type="PRINTS" id="PR00051">
    <property type="entry name" value="DNAA"/>
</dbReference>
<sequence>MAESPVWKLCLERLSEELSSQQFNTWIRPIQAEEGEDRLFLRVSNRFFYDWIRERFLGRVAELVDHFSESRLAVELEVAEGVEAEAEPAVGETAAPRVREKSAPSRGTGRARDMLDPQFTFETFVEGKSNQLALAASRQVAENPGGAYNPLYIYGGTGLGKTHLMQAIGNLVRQHEPDAKVRYITAHRFVNEMVRSIQHNAIEDFNQRYRSLDVLLIDDIQFFAGKDRTQEELFHTFNTLMDLNSQIGISCDRYPKEVEGLEERLRSRFGWGLTVAIEPPELETRMAILMRKAGSSGVELPEEVAFFISERIQSNVRDLEGAFNRVVAHARFLGRSIDMDLTKEALADLLEMQTRLITIENIQKVVANYYNIRVADMRSKKRSRAIAAPRQVAMALAKQLTDHSLPEIGDAFGGRDHTTVLYGCRKIEERQREDPRLREDLNNLKRVLTG</sequence>
<evidence type="ECO:0000256" key="9">
    <source>
        <dbReference type="NCBIfam" id="TIGR00362"/>
    </source>
</evidence>
<keyword evidence="2 8" id="KW-0963">Cytoplasm</keyword>
<dbReference type="InterPro" id="IPR020591">
    <property type="entry name" value="Chromosome_initiator_DnaA-like"/>
</dbReference>
<evidence type="ECO:0000256" key="6">
    <source>
        <dbReference type="ARBA" id="ARBA00023121"/>
    </source>
</evidence>
<feature type="binding site" evidence="8">
    <location>
        <position position="162"/>
    </location>
    <ligand>
        <name>ATP</name>
        <dbReference type="ChEBI" id="CHEBI:30616"/>
    </ligand>
</feature>
<dbReference type="InterPro" id="IPR001957">
    <property type="entry name" value="Chromosome_initiator_DnaA"/>
</dbReference>
<comment type="caution">
    <text evidence="8">Lacks conserved residue(s) required for the propagation of feature annotation.</text>
</comment>
<proteinExistence type="inferred from homology"/>
<keyword evidence="4 8" id="KW-0547">Nucleotide-binding</keyword>
<dbReference type="NCBIfam" id="TIGR00362">
    <property type="entry name" value="DnaA"/>
    <property type="match status" value="1"/>
</dbReference>
<feature type="domain" description="Chromosomal replication initiator DnaA C-terminal" evidence="14">
    <location>
        <begin position="358"/>
        <end position="427"/>
    </location>
</feature>
<keyword evidence="16" id="KW-1185">Reference proteome</keyword>
<feature type="binding site" evidence="8">
    <location>
        <position position="160"/>
    </location>
    <ligand>
        <name>ATP</name>
        <dbReference type="ChEBI" id="CHEBI:30616"/>
    </ligand>
</feature>
<keyword evidence="5 8" id="KW-0067">ATP-binding</keyword>
<dbReference type="CDD" id="cd06571">
    <property type="entry name" value="Bac_DnaA_C"/>
    <property type="match status" value="1"/>
</dbReference>
<keyword evidence="6 8" id="KW-0446">Lipid-binding</keyword>
<comment type="function">
    <text evidence="8 10">Plays an essential role in the initiation and regulation of chromosomal replication. ATP-DnaA binds to the origin of replication (oriC) to initiate formation of the DNA replication initiation complex once per cell cycle. Binds the DnaA box (a 9 base pair repeat at the origin) and separates the double-stranded (ds)DNA. Forms a right-handed helical filament on oriC DNA; dsDNA binds to the exterior of the filament while single-stranded (ss)DNA is stabiized in the filament's interior. The ATP-DnaA-oriC complex binds and stabilizes one strand of the AT-rich DNA unwinding element (DUE), permitting loading of DNA polymerase. After initiation quickly degrades to an ADP-DnaA complex that is not apt for DNA replication. Binds acidic phospholipids.</text>
</comment>
<keyword evidence="7 8" id="KW-0238">DNA-binding</keyword>
<evidence type="ECO:0000256" key="3">
    <source>
        <dbReference type="ARBA" id="ARBA00022705"/>
    </source>
</evidence>
<dbReference type="Pfam" id="PF08299">
    <property type="entry name" value="Bac_DnaA_C"/>
    <property type="match status" value="1"/>
</dbReference>
<evidence type="ECO:0000259" key="14">
    <source>
        <dbReference type="SMART" id="SM00760"/>
    </source>
</evidence>
<gene>
    <name evidence="8 15" type="primary">dnaA</name>
    <name evidence="15" type="ORF">ACERLL_00210</name>
</gene>
<dbReference type="InterPro" id="IPR027417">
    <property type="entry name" value="P-loop_NTPase"/>
</dbReference>
<dbReference type="PANTHER" id="PTHR30050:SF2">
    <property type="entry name" value="CHROMOSOMAL REPLICATION INITIATOR PROTEIN DNAA"/>
    <property type="match status" value="1"/>
</dbReference>
<evidence type="ECO:0000259" key="13">
    <source>
        <dbReference type="SMART" id="SM00382"/>
    </source>
</evidence>
<dbReference type="HAMAP" id="MF_00377">
    <property type="entry name" value="DnaA_bact"/>
    <property type="match status" value="1"/>
</dbReference>
<accession>A0ABV4TQF0</accession>
<dbReference type="EMBL" id="JBGUAW010000001">
    <property type="protein sequence ID" value="MFA9459247.1"/>
    <property type="molecule type" value="Genomic_DNA"/>
</dbReference>
<dbReference type="PROSITE" id="PS01008">
    <property type="entry name" value="DNAA"/>
    <property type="match status" value="1"/>
</dbReference>
<dbReference type="SMART" id="SM00760">
    <property type="entry name" value="Bac_DnaA_C"/>
    <property type="match status" value="1"/>
</dbReference>
<dbReference type="Gene3D" id="3.30.300.180">
    <property type="match status" value="1"/>
</dbReference>
<feature type="region of interest" description="Domain I, interacts with DnaA modulators" evidence="8">
    <location>
        <begin position="1"/>
        <end position="85"/>
    </location>
</feature>
<comment type="domain">
    <text evidence="8">Domain I is involved in oligomerization and binding regulators, domain II is flexibile and of varying length in different bacteria, domain III forms the AAA+ region, while domain IV binds dsDNA.</text>
</comment>
<dbReference type="SMART" id="SM00382">
    <property type="entry name" value="AAA"/>
    <property type="match status" value="1"/>
</dbReference>
<evidence type="ECO:0000313" key="16">
    <source>
        <dbReference type="Proteomes" id="UP001575181"/>
    </source>
</evidence>
<dbReference type="InterPro" id="IPR003593">
    <property type="entry name" value="AAA+_ATPase"/>
</dbReference>
<dbReference type="InterPro" id="IPR013159">
    <property type="entry name" value="DnaA_C"/>
</dbReference>
<comment type="similarity">
    <text evidence="1 8 11">Belongs to the DnaA family.</text>
</comment>
<comment type="caution">
    <text evidence="15">The sequence shown here is derived from an EMBL/GenBank/DDBJ whole genome shotgun (WGS) entry which is preliminary data.</text>
</comment>
<feature type="region of interest" description="Domain III, AAA+ region" evidence="8">
    <location>
        <begin position="114"/>
        <end position="330"/>
    </location>
</feature>
<evidence type="ECO:0000256" key="7">
    <source>
        <dbReference type="ARBA" id="ARBA00023125"/>
    </source>
</evidence>
<dbReference type="Proteomes" id="UP001575181">
    <property type="component" value="Unassembled WGS sequence"/>
</dbReference>
<evidence type="ECO:0000256" key="1">
    <source>
        <dbReference type="ARBA" id="ARBA00006583"/>
    </source>
</evidence>
<organism evidence="15 16">
    <name type="scientific">Thiohalorhabdus methylotrophus</name>
    <dbReference type="NCBI Taxonomy" id="3242694"/>
    <lineage>
        <taxon>Bacteria</taxon>
        <taxon>Pseudomonadati</taxon>
        <taxon>Pseudomonadota</taxon>
        <taxon>Gammaproteobacteria</taxon>
        <taxon>Thiohalorhabdales</taxon>
        <taxon>Thiohalorhabdaceae</taxon>
        <taxon>Thiohalorhabdus</taxon>
    </lineage>
</organism>
<evidence type="ECO:0000256" key="8">
    <source>
        <dbReference type="HAMAP-Rule" id="MF_00377"/>
    </source>
</evidence>
<feature type="binding site" evidence="8">
    <location>
        <position position="158"/>
    </location>
    <ligand>
        <name>ATP</name>
        <dbReference type="ChEBI" id="CHEBI:30616"/>
    </ligand>
</feature>
<comment type="subunit">
    <text evidence="8">Oligomerizes as a right-handed, spiral filament on DNA at oriC.</text>
</comment>
<evidence type="ECO:0000256" key="10">
    <source>
        <dbReference type="RuleBase" id="RU000577"/>
    </source>
</evidence>
<feature type="region of interest" description="Domain IV, binds dsDNA" evidence="8">
    <location>
        <begin position="331"/>
        <end position="450"/>
    </location>
</feature>
<evidence type="ECO:0000313" key="15">
    <source>
        <dbReference type="EMBL" id="MFA9459247.1"/>
    </source>
</evidence>
<dbReference type="InterPro" id="IPR038454">
    <property type="entry name" value="DnaA_N_sf"/>
</dbReference>
<dbReference type="Gene3D" id="3.40.50.300">
    <property type="entry name" value="P-loop containing nucleotide triphosphate hydrolases"/>
    <property type="match status" value="1"/>
</dbReference>
<evidence type="ECO:0000256" key="2">
    <source>
        <dbReference type="ARBA" id="ARBA00022490"/>
    </source>
</evidence>
<dbReference type="InterPro" id="IPR013317">
    <property type="entry name" value="DnaA_dom"/>
</dbReference>
<name>A0ABV4TQF0_9GAMM</name>
<evidence type="ECO:0000256" key="12">
    <source>
        <dbReference type="SAM" id="MobiDB-lite"/>
    </source>
</evidence>
<feature type="region of interest" description="Disordered" evidence="12">
    <location>
        <begin position="87"/>
        <end position="112"/>
    </location>
</feature>
<dbReference type="Gene3D" id="1.10.1750.10">
    <property type="match status" value="1"/>
</dbReference>
<comment type="subcellular location">
    <subcellularLocation>
        <location evidence="8">Cytoplasm</location>
    </subcellularLocation>
</comment>